<reference evidence="6" key="2">
    <citation type="submission" date="2021-09" db="EMBL/GenBank/DDBJ databases">
        <authorList>
            <person name="Jia N."/>
            <person name="Wang J."/>
            <person name="Shi W."/>
            <person name="Du L."/>
            <person name="Sun Y."/>
            <person name="Zhan W."/>
            <person name="Jiang J."/>
            <person name="Wang Q."/>
            <person name="Zhang B."/>
            <person name="Ji P."/>
            <person name="Sakyi L.B."/>
            <person name="Cui X."/>
            <person name="Yuan T."/>
            <person name="Jiang B."/>
            <person name="Yang W."/>
            <person name="Lam T.T.-Y."/>
            <person name="Chang Q."/>
            <person name="Ding S."/>
            <person name="Wang X."/>
            <person name="Zhu J."/>
            <person name="Ruan X."/>
            <person name="Zhao L."/>
            <person name="Wei J."/>
            <person name="Que T."/>
            <person name="Du C."/>
            <person name="Cheng J."/>
            <person name="Dai P."/>
            <person name="Han X."/>
            <person name="Huang E."/>
            <person name="Gao Y."/>
            <person name="Liu J."/>
            <person name="Shao H."/>
            <person name="Ye R."/>
            <person name="Li L."/>
            <person name="Wei W."/>
            <person name="Wang X."/>
            <person name="Wang C."/>
            <person name="Huo Q."/>
            <person name="Li W."/>
            <person name="Guo W."/>
            <person name="Chen H."/>
            <person name="Chen S."/>
            <person name="Zhou L."/>
            <person name="Zhou L."/>
            <person name="Ni X."/>
            <person name="Tian J."/>
            <person name="Zhou Y."/>
            <person name="Sheng Y."/>
            <person name="Liu T."/>
            <person name="Pan Y."/>
            <person name="Xia L."/>
            <person name="Li J."/>
            <person name="Zhao F."/>
            <person name="Cao W."/>
        </authorList>
    </citation>
    <scope>NUCLEOTIDE SEQUENCE</scope>
    <source>
        <strain evidence="6">Rmic-2018</strain>
        <tissue evidence="6">Larvae</tissue>
    </source>
</reference>
<dbReference type="GO" id="GO:0019695">
    <property type="term" value="P:choline metabolic process"/>
    <property type="evidence" value="ECO:0007669"/>
    <property type="project" value="TreeGrafter"/>
</dbReference>
<keyword evidence="2" id="KW-0719">Serine esterase</keyword>
<evidence type="ECO:0000256" key="3">
    <source>
        <dbReference type="ARBA" id="ARBA00022801"/>
    </source>
</evidence>
<dbReference type="VEuPathDB" id="VectorBase:LOC119164727"/>
<evidence type="ECO:0000256" key="1">
    <source>
        <dbReference type="ARBA" id="ARBA00005964"/>
    </source>
</evidence>
<dbReference type="AlphaFoldDB" id="A0A9J6CZS4"/>
<sequence length="474" mass="51241">MRGLYTESPCLATSKVNTTSGILKGAAVDVHGVALHRWLGVPYSRLGDRSKRFAFAQPVKASSLLALDSKEASPPCAQVINDTLLGREDCLRVNVWAPAQDSATAAKRPLLLAMTQDWFSKGTNNLLEWEILAAEADAVMMSPNVRLGVLGYLSRTSPAESGADLAINDAVVAVRWALDNAAAFHADPSKLMLVGHGSGAYVLTAAAQALKLNCLRAVLEGPVPGSALPTNAASSLKEAVDKWDKLAAVLGCRGNSESERESCFQDAELPDLLAAAANATFRFVPRWKPSEWPTKPAAIQVQEVIAGVDVDEVRVFFEERVKPWAVTKKCAATVTQLYGCTLEYLFTNRTAAYKNLLREFQPNNEPDIVRFLAMLMSGCDTHRIAKSASKAGYHYITEGPGRTLFEPVLDVDVLAAFLETGTVPELKGNVVWHPMTPSDQASHVVLANGTDVMDNRTISEACHYTFTGPATRKK</sequence>
<comment type="similarity">
    <text evidence="1">Belongs to the type-B carboxylesterase/lipase family.</text>
</comment>
<dbReference type="SUPFAM" id="SSF53474">
    <property type="entry name" value="alpha/beta-Hydrolases"/>
    <property type="match status" value="1"/>
</dbReference>
<evidence type="ECO:0000256" key="2">
    <source>
        <dbReference type="ARBA" id="ARBA00022487"/>
    </source>
</evidence>
<dbReference type="Gene3D" id="3.40.50.1820">
    <property type="entry name" value="alpha/beta hydrolase"/>
    <property type="match status" value="1"/>
</dbReference>
<keyword evidence="7" id="KW-1185">Reference proteome</keyword>
<dbReference type="InterPro" id="IPR002018">
    <property type="entry name" value="CarbesteraseB"/>
</dbReference>
<organism evidence="6 7">
    <name type="scientific">Rhipicephalus microplus</name>
    <name type="common">Cattle tick</name>
    <name type="synonym">Boophilus microplus</name>
    <dbReference type="NCBI Taxonomy" id="6941"/>
    <lineage>
        <taxon>Eukaryota</taxon>
        <taxon>Metazoa</taxon>
        <taxon>Ecdysozoa</taxon>
        <taxon>Arthropoda</taxon>
        <taxon>Chelicerata</taxon>
        <taxon>Arachnida</taxon>
        <taxon>Acari</taxon>
        <taxon>Parasitiformes</taxon>
        <taxon>Ixodida</taxon>
        <taxon>Ixodoidea</taxon>
        <taxon>Ixodidae</taxon>
        <taxon>Rhipicephalinae</taxon>
        <taxon>Rhipicephalus</taxon>
        <taxon>Boophilus</taxon>
    </lineage>
</organism>
<dbReference type="Proteomes" id="UP000821866">
    <property type="component" value="Unassembled WGS sequence"/>
</dbReference>
<keyword evidence="3" id="KW-0378">Hydrolase</keyword>
<evidence type="ECO:0000313" key="6">
    <source>
        <dbReference type="EMBL" id="KAH7964158.1"/>
    </source>
</evidence>
<dbReference type="GO" id="GO:0005886">
    <property type="term" value="C:plasma membrane"/>
    <property type="evidence" value="ECO:0007669"/>
    <property type="project" value="TreeGrafter"/>
</dbReference>
<dbReference type="InterPro" id="IPR050654">
    <property type="entry name" value="AChE-related_enzymes"/>
</dbReference>
<comment type="caution">
    <text evidence="6">The sequence shown here is derived from an EMBL/GenBank/DDBJ whole genome shotgun (WGS) entry which is preliminary data.</text>
</comment>
<reference evidence="6" key="1">
    <citation type="journal article" date="2020" name="Cell">
        <title>Large-Scale Comparative Analyses of Tick Genomes Elucidate Their Genetic Diversity and Vector Capacities.</title>
        <authorList>
            <consortium name="Tick Genome and Microbiome Consortium (TIGMIC)"/>
            <person name="Jia N."/>
            <person name="Wang J."/>
            <person name="Shi W."/>
            <person name="Du L."/>
            <person name="Sun Y."/>
            <person name="Zhan W."/>
            <person name="Jiang J.F."/>
            <person name="Wang Q."/>
            <person name="Zhang B."/>
            <person name="Ji P."/>
            <person name="Bell-Sakyi L."/>
            <person name="Cui X.M."/>
            <person name="Yuan T.T."/>
            <person name="Jiang B.G."/>
            <person name="Yang W.F."/>
            <person name="Lam T.T."/>
            <person name="Chang Q.C."/>
            <person name="Ding S.J."/>
            <person name="Wang X.J."/>
            <person name="Zhu J.G."/>
            <person name="Ruan X.D."/>
            <person name="Zhao L."/>
            <person name="Wei J.T."/>
            <person name="Ye R.Z."/>
            <person name="Que T.C."/>
            <person name="Du C.H."/>
            <person name="Zhou Y.H."/>
            <person name="Cheng J.X."/>
            <person name="Dai P.F."/>
            <person name="Guo W.B."/>
            <person name="Han X.H."/>
            <person name="Huang E.J."/>
            <person name="Li L.F."/>
            <person name="Wei W."/>
            <person name="Gao Y.C."/>
            <person name="Liu J.Z."/>
            <person name="Shao H.Z."/>
            <person name="Wang X."/>
            <person name="Wang C.C."/>
            <person name="Yang T.C."/>
            <person name="Huo Q.B."/>
            <person name="Li W."/>
            <person name="Chen H.Y."/>
            <person name="Chen S.E."/>
            <person name="Zhou L.G."/>
            <person name="Ni X.B."/>
            <person name="Tian J.H."/>
            <person name="Sheng Y."/>
            <person name="Liu T."/>
            <person name="Pan Y.S."/>
            <person name="Xia L.Y."/>
            <person name="Li J."/>
            <person name="Zhao F."/>
            <person name="Cao W.C."/>
        </authorList>
    </citation>
    <scope>NUCLEOTIDE SEQUENCE</scope>
    <source>
        <strain evidence="6">Rmic-2018</strain>
    </source>
</reference>
<name>A0A9J6CZS4_RHIMP</name>
<gene>
    <name evidence="6" type="ORF">HPB51_027603</name>
</gene>
<protein>
    <recommendedName>
        <fullName evidence="5">Carboxylesterase type B domain-containing protein</fullName>
    </recommendedName>
</protein>
<proteinExistence type="inferred from homology"/>
<dbReference type="GO" id="GO:0003990">
    <property type="term" value="F:acetylcholinesterase activity"/>
    <property type="evidence" value="ECO:0007669"/>
    <property type="project" value="TreeGrafter"/>
</dbReference>
<dbReference type="PANTHER" id="PTHR43918:SF4">
    <property type="entry name" value="CARBOXYLIC ESTER HYDROLASE"/>
    <property type="match status" value="1"/>
</dbReference>
<dbReference type="PANTHER" id="PTHR43918">
    <property type="entry name" value="ACETYLCHOLINESTERASE"/>
    <property type="match status" value="1"/>
</dbReference>
<evidence type="ECO:0000256" key="4">
    <source>
        <dbReference type="ARBA" id="ARBA00023180"/>
    </source>
</evidence>
<evidence type="ECO:0000313" key="7">
    <source>
        <dbReference type="Proteomes" id="UP000821866"/>
    </source>
</evidence>
<feature type="domain" description="Carboxylesterase type B" evidence="5">
    <location>
        <begin position="14"/>
        <end position="388"/>
    </location>
</feature>
<dbReference type="GO" id="GO:0005615">
    <property type="term" value="C:extracellular space"/>
    <property type="evidence" value="ECO:0007669"/>
    <property type="project" value="TreeGrafter"/>
</dbReference>
<evidence type="ECO:0000259" key="5">
    <source>
        <dbReference type="Pfam" id="PF00135"/>
    </source>
</evidence>
<dbReference type="Pfam" id="PF00135">
    <property type="entry name" value="COesterase"/>
    <property type="match status" value="1"/>
</dbReference>
<dbReference type="GO" id="GO:0006581">
    <property type="term" value="P:acetylcholine catabolic process"/>
    <property type="evidence" value="ECO:0007669"/>
    <property type="project" value="TreeGrafter"/>
</dbReference>
<accession>A0A9J6CZS4</accession>
<keyword evidence="4" id="KW-0325">Glycoprotein</keyword>
<dbReference type="EMBL" id="JABSTU010004187">
    <property type="protein sequence ID" value="KAH7964158.1"/>
    <property type="molecule type" value="Genomic_DNA"/>
</dbReference>
<dbReference type="InterPro" id="IPR029058">
    <property type="entry name" value="AB_hydrolase_fold"/>
</dbReference>